<evidence type="ECO:0000259" key="1">
    <source>
        <dbReference type="Pfam" id="PF07727"/>
    </source>
</evidence>
<feature type="non-terminal residue" evidence="2">
    <location>
        <position position="1"/>
    </location>
</feature>
<sequence length="173" mass="20181">VLIMNPMMHHFQKNSIWKLVSSPNDKSIIGTKWIFKNKLDENSKVVHNKVRLEVIRILLSFATHHNMRLHQMDVKCTFLNGIISEKVFMKQPPNFESGTFPNRALYGLKQAPRAWYEKPSSFLMKNGFQRGKVDTTLFCKNYDSHFIIVQIYVDDITFGSTDDSLYGEFSELM</sequence>
<dbReference type="STRING" id="157652.A0A371HKY0"/>
<dbReference type="EMBL" id="QJKJ01002300">
    <property type="protein sequence ID" value="RDY03429.1"/>
    <property type="molecule type" value="Genomic_DNA"/>
</dbReference>
<evidence type="ECO:0000313" key="2">
    <source>
        <dbReference type="EMBL" id="RDY03429.1"/>
    </source>
</evidence>
<dbReference type="InterPro" id="IPR013103">
    <property type="entry name" value="RVT_2"/>
</dbReference>
<accession>A0A371HKY0</accession>
<gene>
    <name evidence="2" type="ORF">CR513_12972</name>
</gene>
<dbReference type="InterPro" id="IPR043502">
    <property type="entry name" value="DNA/RNA_pol_sf"/>
</dbReference>
<comment type="caution">
    <text evidence="2">The sequence shown here is derived from an EMBL/GenBank/DDBJ whole genome shotgun (WGS) entry which is preliminary data.</text>
</comment>
<dbReference type="Pfam" id="PF07727">
    <property type="entry name" value="RVT_2"/>
    <property type="match status" value="1"/>
</dbReference>
<dbReference type="SUPFAM" id="SSF56672">
    <property type="entry name" value="DNA/RNA polymerases"/>
    <property type="match status" value="1"/>
</dbReference>
<evidence type="ECO:0000313" key="3">
    <source>
        <dbReference type="Proteomes" id="UP000257109"/>
    </source>
</evidence>
<organism evidence="2 3">
    <name type="scientific">Mucuna pruriens</name>
    <name type="common">Velvet bean</name>
    <name type="synonym">Dolichos pruriens</name>
    <dbReference type="NCBI Taxonomy" id="157652"/>
    <lineage>
        <taxon>Eukaryota</taxon>
        <taxon>Viridiplantae</taxon>
        <taxon>Streptophyta</taxon>
        <taxon>Embryophyta</taxon>
        <taxon>Tracheophyta</taxon>
        <taxon>Spermatophyta</taxon>
        <taxon>Magnoliopsida</taxon>
        <taxon>eudicotyledons</taxon>
        <taxon>Gunneridae</taxon>
        <taxon>Pentapetalae</taxon>
        <taxon>rosids</taxon>
        <taxon>fabids</taxon>
        <taxon>Fabales</taxon>
        <taxon>Fabaceae</taxon>
        <taxon>Papilionoideae</taxon>
        <taxon>50 kb inversion clade</taxon>
        <taxon>NPAAA clade</taxon>
        <taxon>indigoferoid/millettioid clade</taxon>
        <taxon>Phaseoleae</taxon>
        <taxon>Mucuna</taxon>
    </lineage>
</organism>
<keyword evidence="3" id="KW-1185">Reference proteome</keyword>
<protein>
    <recommendedName>
        <fullName evidence="1">Reverse transcriptase Ty1/copia-type domain-containing protein</fullName>
    </recommendedName>
</protein>
<name>A0A371HKY0_MUCPR</name>
<dbReference type="Proteomes" id="UP000257109">
    <property type="component" value="Unassembled WGS sequence"/>
</dbReference>
<dbReference type="AlphaFoldDB" id="A0A371HKY0"/>
<proteinExistence type="predicted"/>
<feature type="domain" description="Reverse transcriptase Ty1/copia-type" evidence="1">
    <location>
        <begin position="45"/>
        <end position="169"/>
    </location>
</feature>
<reference evidence="2" key="1">
    <citation type="submission" date="2018-05" db="EMBL/GenBank/DDBJ databases">
        <title>Draft genome of Mucuna pruriens seed.</title>
        <authorList>
            <person name="Nnadi N.E."/>
            <person name="Vos R."/>
            <person name="Hasami M.H."/>
            <person name="Devisetty U.K."/>
            <person name="Aguiy J.C."/>
        </authorList>
    </citation>
    <scope>NUCLEOTIDE SEQUENCE [LARGE SCALE GENOMIC DNA]</scope>
    <source>
        <strain evidence="2">JCA_2017</strain>
    </source>
</reference>
<dbReference type="OrthoDB" id="8048545at2759"/>